<accession>A0ABN3MXM5</accession>
<evidence type="ECO:0008006" key="5">
    <source>
        <dbReference type="Google" id="ProtNLM"/>
    </source>
</evidence>
<sequence length="155" mass="14842">MPSAGSRWCRVAAALLVLTGALLVCGPAAGPDRVTAEAAAVDAAGVTTEVAVAEIVAAVDADAGVVAAVDVAAVDAAGPGPGRAPGCGSSDDDGDRAPAVPPRSCSPGELLPAPHAGRAAPGAWGADGILPGVRPERGPPPLVAPSPLDLSVLRV</sequence>
<evidence type="ECO:0000256" key="2">
    <source>
        <dbReference type="SAM" id="SignalP"/>
    </source>
</evidence>
<evidence type="ECO:0000256" key="1">
    <source>
        <dbReference type="SAM" id="MobiDB-lite"/>
    </source>
</evidence>
<dbReference type="Proteomes" id="UP001499942">
    <property type="component" value="Unassembled WGS sequence"/>
</dbReference>
<feature type="chain" id="PRO_5047355572" description="Secreted protein" evidence="2">
    <location>
        <begin position="31"/>
        <end position="155"/>
    </location>
</feature>
<name>A0ABN3MXM5_9ACTN</name>
<gene>
    <name evidence="3" type="ORF">GCM10010393_49640</name>
</gene>
<protein>
    <recommendedName>
        <fullName evidence="5">Secreted protein</fullName>
    </recommendedName>
</protein>
<keyword evidence="2" id="KW-0732">Signal</keyword>
<evidence type="ECO:0000313" key="3">
    <source>
        <dbReference type="EMBL" id="GAA2510849.1"/>
    </source>
</evidence>
<evidence type="ECO:0000313" key="4">
    <source>
        <dbReference type="Proteomes" id="UP001499942"/>
    </source>
</evidence>
<keyword evidence="4" id="KW-1185">Reference proteome</keyword>
<proteinExistence type="predicted"/>
<comment type="caution">
    <text evidence="3">The sequence shown here is derived from an EMBL/GenBank/DDBJ whole genome shotgun (WGS) entry which is preliminary data.</text>
</comment>
<organism evidence="3 4">
    <name type="scientific">Streptomyces gobitricini</name>
    <dbReference type="NCBI Taxonomy" id="68211"/>
    <lineage>
        <taxon>Bacteria</taxon>
        <taxon>Bacillati</taxon>
        <taxon>Actinomycetota</taxon>
        <taxon>Actinomycetes</taxon>
        <taxon>Kitasatosporales</taxon>
        <taxon>Streptomycetaceae</taxon>
        <taxon>Streptomyces</taxon>
    </lineage>
</organism>
<reference evidence="3 4" key="1">
    <citation type="journal article" date="2019" name="Int. J. Syst. Evol. Microbiol.">
        <title>The Global Catalogue of Microorganisms (GCM) 10K type strain sequencing project: providing services to taxonomists for standard genome sequencing and annotation.</title>
        <authorList>
            <consortium name="The Broad Institute Genomics Platform"/>
            <consortium name="The Broad Institute Genome Sequencing Center for Infectious Disease"/>
            <person name="Wu L."/>
            <person name="Ma J."/>
        </authorList>
    </citation>
    <scope>NUCLEOTIDE SEQUENCE [LARGE SCALE GENOMIC DNA]</scope>
    <source>
        <strain evidence="3 4">JCM 5062</strain>
    </source>
</reference>
<feature type="region of interest" description="Disordered" evidence="1">
    <location>
        <begin position="76"/>
        <end position="148"/>
    </location>
</feature>
<feature type="signal peptide" evidence="2">
    <location>
        <begin position="1"/>
        <end position="30"/>
    </location>
</feature>
<feature type="compositionally biased region" description="Low complexity" evidence="1">
    <location>
        <begin position="112"/>
        <end position="126"/>
    </location>
</feature>
<dbReference type="EMBL" id="BAAASR010000029">
    <property type="protein sequence ID" value="GAA2510849.1"/>
    <property type="molecule type" value="Genomic_DNA"/>
</dbReference>
<dbReference type="RefSeq" id="WP_344365097.1">
    <property type="nucleotide sequence ID" value="NZ_BAAASR010000029.1"/>
</dbReference>